<sequence>MNVPEFSMLTMYPPANIYAVVHDRHYIETDHETYTLEHLQITSILDEQIRIIEPETWGQSTKKHWREKKKLCVFTEGNMGEYIQPHKQHTLSS</sequence>
<name>A0AAD9IQ10_9ANNE</name>
<keyword evidence="2" id="KW-1185">Reference proteome</keyword>
<gene>
    <name evidence="1" type="ORF">LSH36_2779g00001</name>
</gene>
<dbReference type="AlphaFoldDB" id="A0AAD9IQ10"/>
<dbReference type="EMBL" id="JAODUP010002773">
    <property type="protein sequence ID" value="KAK2138576.1"/>
    <property type="molecule type" value="Genomic_DNA"/>
</dbReference>
<protein>
    <submittedName>
        <fullName evidence="1">Uncharacterized protein</fullName>
    </submittedName>
</protein>
<evidence type="ECO:0000313" key="1">
    <source>
        <dbReference type="EMBL" id="KAK2138576.1"/>
    </source>
</evidence>
<dbReference type="Proteomes" id="UP001208570">
    <property type="component" value="Unassembled WGS sequence"/>
</dbReference>
<proteinExistence type="predicted"/>
<organism evidence="1 2">
    <name type="scientific">Paralvinella palmiformis</name>
    <dbReference type="NCBI Taxonomy" id="53620"/>
    <lineage>
        <taxon>Eukaryota</taxon>
        <taxon>Metazoa</taxon>
        <taxon>Spiralia</taxon>
        <taxon>Lophotrochozoa</taxon>
        <taxon>Annelida</taxon>
        <taxon>Polychaeta</taxon>
        <taxon>Sedentaria</taxon>
        <taxon>Canalipalpata</taxon>
        <taxon>Terebellida</taxon>
        <taxon>Terebelliformia</taxon>
        <taxon>Alvinellidae</taxon>
        <taxon>Paralvinella</taxon>
    </lineage>
</organism>
<accession>A0AAD9IQ10</accession>
<reference evidence="1" key="1">
    <citation type="journal article" date="2023" name="Mol. Biol. Evol.">
        <title>Third-Generation Sequencing Reveals the Adaptive Role of the Epigenome in Three Deep-Sea Polychaetes.</title>
        <authorList>
            <person name="Perez M."/>
            <person name="Aroh O."/>
            <person name="Sun Y."/>
            <person name="Lan Y."/>
            <person name="Juniper S.K."/>
            <person name="Young C.R."/>
            <person name="Angers B."/>
            <person name="Qian P.Y."/>
        </authorList>
    </citation>
    <scope>NUCLEOTIDE SEQUENCE</scope>
    <source>
        <strain evidence="1">P08H-3</strain>
    </source>
</reference>
<comment type="caution">
    <text evidence="1">The sequence shown here is derived from an EMBL/GenBank/DDBJ whole genome shotgun (WGS) entry which is preliminary data.</text>
</comment>
<evidence type="ECO:0000313" key="2">
    <source>
        <dbReference type="Proteomes" id="UP001208570"/>
    </source>
</evidence>